<evidence type="ECO:0000259" key="8">
    <source>
        <dbReference type="PROSITE" id="PS51534"/>
    </source>
</evidence>
<evidence type="ECO:0000313" key="12">
    <source>
        <dbReference type="WBParaSite" id="DME_0000879501-mRNA-1"/>
    </source>
</evidence>
<dbReference type="Proteomes" id="UP000038040">
    <property type="component" value="Unplaced"/>
</dbReference>
<dbReference type="PANTHER" id="PTHR15583:SF20">
    <property type="entry name" value="INTERLEUKIN CYTOKINE RECEPTOR-RELATED PROTEIN 1"/>
    <property type="match status" value="1"/>
</dbReference>
<name>A0A158Q611_DRAME</name>
<keyword evidence="6" id="KW-0675">Receptor</keyword>
<dbReference type="Proteomes" id="UP000274756">
    <property type="component" value="Unassembled WGS sequence"/>
</dbReference>
<comment type="subcellular location">
    <subcellularLocation>
        <location evidence="1">Membrane</location>
        <topology evidence="1">Single-pass type I membrane protein</topology>
    </subcellularLocation>
</comment>
<dbReference type="Pfam" id="PF08357">
    <property type="entry name" value="SEFIR"/>
    <property type="match status" value="1"/>
</dbReference>
<dbReference type="STRING" id="318479.A0A158Q611"/>
<dbReference type="GO" id="GO:0016020">
    <property type="term" value="C:membrane"/>
    <property type="evidence" value="ECO:0007669"/>
    <property type="project" value="UniProtKB-SubCell"/>
</dbReference>
<dbReference type="Pfam" id="PF23608">
    <property type="entry name" value="Ig_ILCR1"/>
    <property type="match status" value="1"/>
</dbReference>
<keyword evidence="11" id="KW-1185">Reference proteome</keyword>
<protein>
    <submittedName>
        <fullName evidence="12">SEFIR domain-containing protein</fullName>
    </submittedName>
</protein>
<organism evidence="10 12">
    <name type="scientific">Dracunculus medinensis</name>
    <name type="common">Guinea worm</name>
    <dbReference type="NCBI Taxonomy" id="318479"/>
    <lineage>
        <taxon>Eukaryota</taxon>
        <taxon>Metazoa</taxon>
        <taxon>Ecdysozoa</taxon>
        <taxon>Nematoda</taxon>
        <taxon>Chromadorea</taxon>
        <taxon>Rhabditida</taxon>
        <taxon>Spirurina</taxon>
        <taxon>Dracunculoidea</taxon>
        <taxon>Dracunculidae</taxon>
        <taxon>Dracunculus</taxon>
    </lineage>
</organism>
<evidence type="ECO:0000313" key="9">
    <source>
        <dbReference type="EMBL" id="VDN60510.1"/>
    </source>
</evidence>
<gene>
    <name evidence="9" type="ORF">DME_LOCUS10483</name>
</gene>
<evidence type="ECO:0000256" key="1">
    <source>
        <dbReference type="ARBA" id="ARBA00004479"/>
    </source>
</evidence>
<evidence type="ECO:0000256" key="4">
    <source>
        <dbReference type="ARBA" id="ARBA00022989"/>
    </source>
</evidence>
<evidence type="ECO:0000313" key="11">
    <source>
        <dbReference type="Proteomes" id="UP000274756"/>
    </source>
</evidence>
<evidence type="ECO:0000256" key="7">
    <source>
        <dbReference type="ARBA" id="ARBA00023180"/>
    </source>
</evidence>
<feature type="domain" description="SEFIR" evidence="8">
    <location>
        <begin position="145"/>
        <end position="287"/>
    </location>
</feature>
<dbReference type="PROSITE" id="PS51534">
    <property type="entry name" value="SEFIR"/>
    <property type="match status" value="1"/>
</dbReference>
<reference evidence="12" key="1">
    <citation type="submission" date="2016-04" db="UniProtKB">
        <authorList>
            <consortium name="WormBaseParasite"/>
        </authorList>
    </citation>
    <scope>IDENTIFICATION</scope>
</reference>
<proteinExistence type="predicted"/>
<keyword evidence="7" id="KW-0325">Glycoprotein</keyword>
<evidence type="ECO:0000256" key="5">
    <source>
        <dbReference type="ARBA" id="ARBA00023136"/>
    </source>
</evidence>
<keyword evidence="4" id="KW-1133">Transmembrane helix</keyword>
<dbReference type="PANTHER" id="PTHR15583">
    <property type="entry name" value="INTERLEUKIN-17 RECEPTOR"/>
    <property type="match status" value="1"/>
</dbReference>
<evidence type="ECO:0000313" key="10">
    <source>
        <dbReference type="Proteomes" id="UP000038040"/>
    </source>
</evidence>
<keyword evidence="2" id="KW-0812">Transmembrane</keyword>
<keyword evidence="5" id="KW-0472">Membrane</keyword>
<dbReference type="Gene3D" id="3.40.50.11530">
    <property type="match status" value="1"/>
</dbReference>
<evidence type="ECO:0000256" key="3">
    <source>
        <dbReference type="ARBA" id="ARBA00022729"/>
    </source>
</evidence>
<dbReference type="GO" id="GO:0030368">
    <property type="term" value="F:interleukin-17 receptor activity"/>
    <property type="evidence" value="ECO:0007669"/>
    <property type="project" value="InterPro"/>
</dbReference>
<evidence type="ECO:0000256" key="6">
    <source>
        <dbReference type="ARBA" id="ARBA00023170"/>
    </source>
</evidence>
<dbReference type="InterPro" id="IPR039465">
    <property type="entry name" value="IL-17_rcpt-like"/>
</dbReference>
<sequence>MPIYPANSKASQWVSAFRKVIVNSITRTIQIEFIGAPSAYCFEEYEIRLKDETGFELLRTATIPVAHMYTEITNNKAVLFGKYIFTNLQANQDYIPSIIPVERARDGRCLCIINGNNPYDNRSICSCIAADWEKVRIRNNSEMKQQNFLIIYTHDCPEHERVVTAFAEFLRQQFNFNIHLDIWDLEEIEINVMDYITKSIINANKILIINSIGTYVRYKNKIDHKYRIESTKPTIFDDLFDPQIDQALRHPYLVSIRFIYTSDIYILPPLIYLLQYTLLDNINLLLSNLSNNNEISFDQNSLNELKSAITYMELFTDSEPLWSDNFTVANHIELNVMNADRNKMTNIVEKDSGVIDDIEDNLNKI</sequence>
<dbReference type="EMBL" id="UYYG01001219">
    <property type="protein sequence ID" value="VDN60510.1"/>
    <property type="molecule type" value="Genomic_DNA"/>
</dbReference>
<dbReference type="InterPro" id="IPR057066">
    <property type="entry name" value="Ig_ILCR1"/>
</dbReference>
<dbReference type="OrthoDB" id="5915222at2759"/>
<accession>A0A158Q611</accession>
<evidence type="ECO:0000256" key="2">
    <source>
        <dbReference type="ARBA" id="ARBA00022692"/>
    </source>
</evidence>
<dbReference type="AlphaFoldDB" id="A0A158Q611"/>
<dbReference type="InterPro" id="IPR013568">
    <property type="entry name" value="SEFIR_dom"/>
</dbReference>
<dbReference type="WBParaSite" id="DME_0000879501-mRNA-1">
    <property type="protein sequence ID" value="DME_0000879501-mRNA-1"/>
    <property type="gene ID" value="DME_0000879501"/>
</dbReference>
<keyword evidence="3" id="KW-0732">Signal</keyword>
<reference evidence="9 11" key="2">
    <citation type="submission" date="2018-11" db="EMBL/GenBank/DDBJ databases">
        <authorList>
            <consortium name="Pathogen Informatics"/>
        </authorList>
    </citation>
    <scope>NUCLEOTIDE SEQUENCE [LARGE SCALE GENOMIC DNA]</scope>
</reference>